<gene>
    <name evidence="2" type="ORF">BKA23_1073</name>
</gene>
<proteinExistence type="predicted"/>
<protein>
    <submittedName>
        <fullName evidence="2">Uncharacterized protein DUF929</fullName>
    </submittedName>
</protein>
<keyword evidence="1" id="KW-0812">Transmembrane</keyword>
<dbReference type="Proteomes" id="UP000318297">
    <property type="component" value="Unassembled WGS sequence"/>
</dbReference>
<keyword evidence="1" id="KW-0472">Membrane</keyword>
<name>A0A561E9I3_9MICO</name>
<dbReference type="RefSeq" id="WP_145226146.1">
    <property type="nucleotide sequence ID" value="NZ_VIVQ01000001.1"/>
</dbReference>
<evidence type="ECO:0000313" key="2">
    <source>
        <dbReference type="EMBL" id="TWE12273.1"/>
    </source>
</evidence>
<keyword evidence="1" id="KW-1133">Transmembrane helix</keyword>
<reference evidence="2 3" key="1">
    <citation type="submission" date="2019-06" db="EMBL/GenBank/DDBJ databases">
        <title>Sequencing the genomes of 1000 actinobacteria strains.</title>
        <authorList>
            <person name="Klenk H.-P."/>
        </authorList>
    </citation>
    <scope>NUCLEOTIDE SEQUENCE [LARGE SCALE GENOMIC DNA]</scope>
    <source>
        <strain evidence="2 3">DSM 19560</strain>
    </source>
</reference>
<dbReference type="AlphaFoldDB" id="A0A561E9I3"/>
<dbReference type="Pfam" id="PF06053">
    <property type="entry name" value="DUF929"/>
    <property type="match status" value="1"/>
</dbReference>
<keyword evidence="3" id="KW-1185">Reference proteome</keyword>
<comment type="caution">
    <text evidence="2">The sequence shown here is derived from an EMBL/GenBank/DDBJ whole genome shotgun (WGS) entry which is preliminary data.</text>
</comment>
<feature type="transmembrane region" description="Helical" evidence="1">
    <location>
        <begin position="28"/>
        <end position="50"/>
    </location>
</feature>
<accession>A0A561E9I3</accession>
<evidence type="ECO:0000313" key="3">
    <source>
        <dbReference type="Proteomes" id="UP000318297"/>
    </source>
</evidence>
<organism evidence="2 3">
    <name type="scientific">Rudaeicoccus suwonensis</name>
    <dbReference type="NCBI Taxonomy" id="657409"/>
    <lineage>
        <taxon>Bacteria</taxon>
        <taxon>Bacillati</taxon>
        <taxon>Actinomycetota</taxon>
        <taxon>Actinomycetes</taxon>
        <taxon>Micrococcales</taxon>
        <taxon>Dermacoccaceae</taxon>
        <taxon>Rudaeicoccus</taxon>
    </lineage>
</organism>
<evidence type="ECO:0000256" key="1">
    <source>
        <dbReference type="SAM" id="Phobius"/>
    </source>
</evidence>
<dbReference type="EMBL" id="VIVQ01000001">
    <property type="protein sequence ID" value="TWE12273.1"/>
    <property type="molecule type" value="Genomic_DNA"/>
</dbReference>
<dbReference type="OrthoDB" id="154333at2"/>
<sequence length="293" mass="30749">MSTTQRTGRDKLAQLKAEQARAKRQKTLLAITSAAVVVVLAVVAILWVVADKDHQNQQNAQAAAAKNSSFVGPLTSIPASTFNTVGLGSASNFPSALKGATALTVDGKPRIIYYGGQFCPYCAMERWSIVAALSRFGSFKGLSGMVSSEDSIPTLDFLKSSYTSQYISFTPYEVLDQNHNTLQTPPAADNALFTKYDAVEYVPSIGQNGPGTIPFLIFGGTYASAGSTYNDASQMSGMTQAQVIAALKNPNSPITQGIVGAANVLTAQICQLTKDQPSNVCGTAGVMAAGSKL</sequence>
<dbReference type="InterPro" id="IPR009272">
    <property type="entry name" value="DUF929"/>
</dbReference>